<proteinExistence type="predicted"/>
<organism evidence="1 2">
    <name type="scientific">Solitalea koreensis</name>
    <dbReference type="NCBI Taxonomy" id="543615"/>
    <lineage>
        <taxon>Bacteria</taxon>
        <taxon>Pseudomonadati</taxon>
        <taxon>Bacteroidota</taxon>
        <taxon>Sphingobacteriia</taxon>
        <taxon>Sphingobacteriales</taxon>
        <taxon>Sphingobacteriaceae</taxon>
        <taxon>Solitalea</taxon>
    </lineage>
</organism>
<dbReference type="RefSeq" id="WP_142601929.1">
    <property type="nucleotide sequence ID" value="NZ_FXSZ01000002.1"/>
</dbReference>
<dbReference type="AlphaFoldDB" id="A0A521BMA5"/>
<name>A0A521BMA5_9SPHI</name>
<sequence length="61" mass="7106">MRKTQVKLFSADNFPDVENNTNRWLTKNSDIKIVSISHQNLASELANYVSILVVYEVQEMY</sequence>
<accession>A0A521BMA5</accession>
<reference evidence="1 2" key="1">
    <citation type="submission" date="2017-05" db="EMBL/GenBank/DDBJ databases">
        <authorList>
            <person name="Varghese N."/>
            <person name="Submissions S."/>
        </authorList>
    </citation>
    <scope>NUCLEOTIDE SEQUENCE [LARGE SCALE GENOMIC DNA]</scope>
    <source>
        <strain evidence="1 2">DSM 21342</strain>
    </source>
</reference>
<evidence type="ECO:0000313" key="1">
    <source>
        <dbReference type="EMBL" id="SMO48284.1"/>
    </source>
</evidence>
<gene>
    <name evidence="1" type="ORF">SAMN06265350_102337</name>
</gene>
<dbReference type="Proteomes" id="UP000315971">
    <property type="component" value="Unassembled WGS sequence"/>
</dbReference>
<evidence type="ECO:0000313" key="2">
    <source>
        <dbReference type="Proteomes" id="UP000315971"/>
    </source>
</evidence>
<dbReference type="EMBL" id="FXSZ01000002">
    <property type="protein sequence ID" value="SMO48284.1"/>
    <property type="molecule type" value="Genomic_DNA"/>
</dbReference>
<protein>
    <submittedName>
        <fullName evidence="1">Uncharacterized protein</fullName>
    </submittedName>
</protein>
<keyword evidence="2" id="KW-1185">Reference proteome</keyword>